<reference evidence="5 6" key="1">
    <citation type="submission" date="2021-11" db="EMBL/GenBank/DDBJ databases">
        <title>Draft genome sequence of Actinomycetospora sp. SF1 isolated from the rhizosphere soil.</title>
        <authorList>
            <person name="Duangmal K."/>
            <person name="Chantavorakit T."/>
        </authorList>
    </citation>
    <scope>NUCLEOTIDE SEQUENCE [LARGE SCALE GENOMIC DNA]</scope>
    <source>
        <strain evidence="5 6">TBRC 5722</strain>
    </source>
</reference>
<evidence type="ECO:0000313" key="6">
    <source>
        <dbReference type="Proteomes" id="UP001199469"/>
    </source>
</evidence>
<dbReference type="Gene3D" id="1.10.10.10">
    <property type="entry name" value="Winged helix-like DNA-binding domain superfamily/Winged helix DNA-binding domain"/>
    <property type="match status" value="1"/>
</dbReference>
<sequence>MADEVTAISRGNHRTPLPEEVATYVRERIISGEVRPGDFLRLEPIAEAMGISNTPVREGLLTLQSEGFVELVPRRGFMAAAFTEQDLRDLFWTQAQLASELAARAAKRITPEQLERLDAVLAEHEAAVDNDDAERMAALGHAFHREINLAADSRRLTFLLAAAVKHLPNRFYASIEGQVEGARQDHPKIVEALHRRDVRKVRSLMNQHILAGADRLVDELSKRGLWSDEESVS</sequence>
<keyword evidence="1" id="KW-0805">Transcription regulation</keyword>
<comment type="caution">
    <text evidence="5">The sequence shown here is derived from an EMBL/GenBank/DDBJ whole genome shotgun (WGS) entry which is preliminary data.</text>
</comment>
<evidence type="ECO:0000259" key="4">
    <source>
        <dbReference type="PROSITE" id="PS50949"/>
    </source>
</evidence>
<dbReference type="PANTHER" id="PTHR43537">
    <property type="entry name" value="TRANSCRIPTIONAL REGULATOR, GNTR FAMILY"/>
    <property type="match status" value="1"/>
</dbReference>
<protein>
    <submittedName>
        <fullName evidence="5">GntR family transcriptional regulator</fullName>
    </submittedName>
</protein>
<dbReference type="InterPro" id="IPR011711">
    <property type="entry name" value="GntR_C"/>
</dbReference>
<feature type="domain" description="HTH gntR-type" evidence="4">
    <location>
        <begin position="15"/>
        <end position="82"/>
    </location>
</feature>
<dbReference type="InterPro" id="IPR000524">
    <property type="entry name" value="Tscrpt_reg_HTH_GntR"/>
</dbReference>
<accession>A0ABS8PHX9</accession>
<dbReference type="Pfam" id="PF00392">
    <property type="entry name" value="GntR"/>
    <property type="match status" value="1"/>
</dbReference>
<keyword evidence="3" id="KW-0804">Transcription</keyword>
<dbReference type="Gene3D" id="1.20.120.530">
    <property type="entry name" value="GntR ligand-binding domain-like"/>
    <property type="match status" value="1"/>
</dbReference>
<dbReference type="PANTHER" id="PTHR43537:SF24">
    <property type="entry name" value="GLUCONATE OPERON TRANSCRIPTIONAL REPRESSOR"/>
    <property type="match status" value="1"/>
</dbReference>
<dbReference type="SUPFAM" id="SSF46785">
    <property type="entry name" value="Winged helix' DNA-binding domain"/>
    <property type="match status" value="1"/>
</dbReference>
<evidence type="ECO:0000256" key="3">
    <source>
        <dbReference type="ARBA" id="ARBA00023163"/>
    </source>
</evidence>
<dbReference type="RefSeq" id="WP_230739861.1">
    <property type="nucleotide sequence ID" value="NZ_JAJNDB010000009.1"/>
</dbReference>
<organism evidence="5 6">
    <name type="scientific">Actinomycetospora endophytica</name>
    <dbReference type="NCBI Taxonomy" id="2291215"/>
    <lineage>
        <taxon>Bacteria</taxon>
        <taxon>Bacillati</taxon>
        <taxon>Actinomycetota</taxon>
        <taxon>Actinomycetes</taxon>
        <taxon>Pseudonocardiales</taxon>
        <taxon>Pseudonocardiaceae</taxon>
        <taxon>Actinomycetospora</taxon>
    </lineage>
</organism>
<evidence type="ECO:0000256" key="2">
    <source>
        <dbReference type="ARBA" id="ARBA00023125"/>
    </source>
</evidence>
<dbReference type="EMBL" id="JAJNDB010000009">
    <property type="protein sequence ID" value="MCD2197638.1"/>
    <property type="molecule type" value="Genomic_DNA"/>
</dbReference>
<dbReference type="Proteomes" id="UP001199469">
    <property type="component" value="Unassembled WGS sequence"/>
</dbReference>
<dbReference type="PROSITE" id="PS50949">
    <property type="entry name" value="HTH_GNTR"/>
    <property type="match status" value="1"/>
</dbReference>
<gene>
    <name evidence="5" type="ORF">LQ327_30130</name>
</gene>
<dbReference type="SMART" id="SM00895">
    <property type="entry name" value="FCD"/>
    <property type="match status" value="1"/>
</dbReference>
<evidence type="ECO:0000313" key="5">
    <source>
        <dbReference type="EMBL" id="MCD2197638.1"/>
    </source>
</evidence>
<proteinExistence type="predicted"/>
<dbReference type="InterPro" id="IPR008920">
    <property type="entry name" value="TF_FadR/GntR_C"/>
</dbReference>
<name>A0ABS8PHX9_9PSEU</name>
<keyword evidence="6" id="KW-1185">Reference proteome</keyword>
<keyword evidence="2" id="KW-0238">DNA-binding</keyword>
<dbReference type="InterPro" id="IPR036388">
    <property type="entry name" value="WH-like_DNA-bd_sf"/>
</dbReference>
<dbReference type="CDD" id="cd07377">
    <property type="entry name" value="WHTH_GntR"/>
    <property type="match status" value="1"/>
</dbReference>
<dbReference type="InterPro" id="IPR036390">
    <property type="entry name" value="WH_DNA-bd_sf"/>
</dbReference>
<evidence type="ECO:0000256" key="1">
    <source>
        <dbReference type="ARBA" id="ARBA00023015"/>
    </source>
</evidence>
<dbReference type="SUPFAM" id="SSF48008">
    <property type="entry name" value="GntR ligand-binding domain-like"/>
    <property type="match status" value="1"/>
</dbReference>
<dbReference type="Pfam" id="PF07729">
    <property type="entry name" value="FCD"/>
    <property type="match status" value="1"/>
</dbReference>
<dbReference type="SMART" id="SM00345">
    <property type="entry name" value="HTH_GNTR"/>
    <property type="match status" value="1"/>
</dbReference>